<dbReference type="InterPro" id="IPR011659">
    <property type="entry name" value="WD40"/>
</dbReference>
<evidence type="ECO:0000313" key="2">
    <source>
        <dbReference type="EMBL" id="KAF9440120.1"/>
    </source>
</evidence>
<accession>A0A9P5WYK0</accession>
<dbReference type="Pfam" id="PF07676">
    <property type="entry name" value="PD40"/>
    <property type="match status" value="1"/>
</dbReference>
<reference evidence="2" key="1">
    <citation type="submission" date="2020-11" db="EMBL/GenBank/DDBJ databases">
        <authorList>
            <consortium name="DOE Joint Genome Institute"/>
            <person name="Ahrendt S."/>
            <person name="Riley R."/>
            <person name="Andreopoulos W."/>
            <person name="Labutti K."/>
            <person name="Pangilinan J."/>
            <person name="Ruiz-Duenas F.J."/>
            <person name="Barrasa J.M."/>
            <person name="Sanchez-Garcia M."/>
            <person name="Camarero S."/>
            <person name="Miyauchi S."/>
            <person name="Serrano A."/>
            <person name="Linde D."/>
            <person name="Babiker R."/>
            <person name="Drula E."/>
            <person name="Ayuso-Fernandez I."/>
            <person name="Pacheco R."/>
            <person name="Padilla G."/>
            <person name="Ferreira P."/>
            <person name="Barriuso J."/>
            <person name="Kellner H."/>
            <person name="Castanera R."/>
            <person name="Alfaro M."/>
            <person name="Ramirez L."/>
            <person name="Pisabarro A.G."/>
            <person name="Kuo A."/>
            <person name="Tritt A."/>
            <person name="Lipzen A."/>
            <person name="He G."/>
            <person name="Yan M."/>
            <person name="Ng V."/>
            <person name="Cullen D."/>
            <person name="Martin F."/>
            <person name="Rosso M.-N."/>
            <person name="Henrissat B."/>
            <person name="Hibbett D."/>
            <person name="Martinez A.T."/>
            <person name="Grigoriev I.V."/>
        </authorList>
    </citation>
    <scope>NUCLEOTIDE SEQUENCE</scope>
    <source>
        <strain evidence="2">MF-IS2</strain>
    </source>
</reference>
<name>A0A9P5WYK0_9AGAR</name>
<dbReference type="InterPro" id="IPR011042">
    <property type="entry name" value="6-blade_b-propeller_TolB-like"/>
</dbReference>
<dbReference type="OrthoDB" id="43744at2759"/>
<feature type="region of interest" description="Disordered" evidence="1">
    <location>
        <begin position="1"/>
        <end position="36"/>
    </location>
</feature>
<dbReference type="SUPFAM" id="SSF82171">
    <property type="entry name" value="DPP6 N-terminal domain-like"/>
    <property type="match status" value="1"/>
</dbReference>
<dbReference type="Proteomes" id="UP000807342">
    <property type="component" value="Unassembled WGS sequence"/>
</dbReference>
<organism evidence="2 3">
    <name type="scientific">Macrolepiota fuliginosa MF-IS2</name>
    <dbReference type="NCBI Taxonomy" id="1400762"/>
    <lineage>
        <taxon>Eukaryota</taxon>
        <taxon>Fungi</taxon>
        <taxon>Dikarya</taxon>
        <taxon>Basidiomycota</taxon>
        <taxon>Agaricomycotina</taxon>
        <taxon>Agaricomycetes</taxon>
        <taxon>Agaricomycetidae</taxon>
        <taxon>Agaricales</taxon>
        <taxon>Agaricineae</taxon>
        <taxon>Agaricaceae</taxon>
        <taxon>Macrolepiota</taxon>
    </lineage>
</organism>
<feature type="compositionally biased region" description="Polar residues" evidence="1">
    <location>
        <begin position="1"/>
        <end position="31"/>
    </location>
</feature>
<evidence type="ECO:0008006" key="4">
    <source>
        <dbReference type="Google" id="ProtNLM"/>
    </source>
</evidence>
<sequence length="376" mass="40836">MTSSHPGAEAQVQSQVPNQCSNLDNSPSQIASRDRGYDVRISPDGSLILYQVNEFDESSNCTSSALWIAETNTVDSAIQLTSGGFNDHGGIFHPDGTRILFLLDREALGEASHIYTLALGGDGTPDEPGPHILTSGLNRVQGFEVSLDGNQVAFLSLDENSAGVNEFPRLWVYNFCCGIVCMLENIWRDRHIEAFTWGPTSQCLLYRLCNDGEVLLESISIVGGNPEPRSQGSYLQLPSGPNIWLALTCIASLQSFGSGSIPSVRVLVIHGLPIIPMDQEPADPPSGDDEDVVRILRTVSILDPTPAQNMGPGMPAMTLLPPQTPQTLLTEYTGTSSDQNPVPNKACRKDNGGWLWHQHFCCAHHNYLHDPAKCTN</sequence>
<keyword evidence="3" id="KW-1185">Reference proteome</keyword>
<gene>
    <name evidence="2" type="ORF">P691DRAFT_768236</name>
</gene>
<protein>
    <recommendedName>
        <fullName evidence="4">Dipeptidylpeptidase IV N-terminal domain-containing protein</fullName>
    </recommendedName>
</protein>
<proteinExistence type="predicted"/>
<dbReference type="EMBL" id="MU152833">
    <property type="protein sequence ID" value="KAF9440120.1"/>
    <property type="molecule type" value="Genomic_DNA"/>
</dbReference>
<dbReference type="Gene3D" id="2.120.10.30">
    <property type="entry name" value="TolB, C-terminal domain"/>
    <property type="match status" value="1"/>
</dbReference>
<evidence type="ECO:0000313" key="3">
    <source>
        <dbReference type="Proteomes" id="UP000807342"/>
    </source>
</evidence>
<dbReference type="AlphaFoldDB" id="A0A9P5WYK0"/>
<comment type="caution">
    <text evidence="2">The sequence shown here is derived from an EMBL/GenBank/DDBJ whole genome shotgun (WGS) entry which is preliminary data.</text>
</comment>
<evidence type="ECO:0000256" key="1">
    <source>
        <dbReference type="SAM" id="MobiDB-lite"/>
    </source>
</evidence>